<dbReference type="InParanoid" id="L5KW49"/>
<evidence type="ECO:0000313" key="2">
    <source>
        <dbReference type="EMBL" id="ELK15033.1"/>
    </source>
</evidence>
<protein>
    <submittedName>
        <fullName evidence="2">MICAL-like protein 1</fullName>
    </submittedName>
</protein>
<dbReference type="Proteomes" id="UP000010552">
    <property type="component" value="Unassembled WGS sequence"/>
</dbReference>
<dbReference type="AlphaFoldDB" id="L5KW49"/>
<keyword evidence="3" id="KW-1185">Reference proteome</keyword>
<organism evidence="2 3">
    <name type="scientific">Pteropus alecto</name>
    <name type="common">Black flying fox</name>
    <dbReference type="NCBI Taxonomy" id="9402"/>
    <lineage>
        <taxon>Eukaryota</taxon>
        <taxon>Metazoa</taxon>
        <taxon>Chordata</taxon>
        <taxon>Craniata</taxon>
        <taxon>Vertebrata</taxon>
        <taxon>Euteleostomi</taxon>
        <taxon>Mammalia</taxon>
        <taxon>Eutheria</taxon>
        <taxon>Laurasiatheria</taxon>
        <taxon>Chiroptera</taxon>
        <taxon>Yinpterochiroptera</taxon>
        <taxon>Pteropodoidea</taxon>
        <taxon>Pteropodidae</taxon>
        <taxon>Pteropodinae</taxon>
        <taxon>Pteropus</taxon>
    </lineage>
</organism>
<name>L5KW49_PTEAL</name>
<accession>L5KW49</accession>
<dbReference type="EMBL" id="KB030553">
    <property type="protein sequence ID" value="ELK15033.1"/>
    <property type="molecule type" value="Genomic_DNA"/>
</dbReference>
<reference evidence="3" key="1">
    <citation type="journal article" date="2013" name="Science">
        <title>Comparative analysis of bat genomes provides insight into the evolution of flight and immunity.</title>
        <authorList>
            <person name="Zhang G."/>
            <person name="Cowled C."/>
            <person name="Shi Z."/>
            <person name="Huang Z."/>
            <person name="Bishop-Lilly K.A."/>
            <person name="Fang X."/>
            <person name="Wynne J.W."/>
            <person name="Xiong Z."/>
            <person name="Baker M.L."/>
            <person name="Zhao W."/>
            <person name="Tachedjian M."/>
            <person name="Zhu Y."/>
            <person name="Zhou P."/>
            <person name="Jiang X."/>
            <person name="Ng J."/>
            <person name="Yang L."/>
            <person name="Wu L."/>
            <person name="Xiao J."/>
            <person name="Feng Y."/>
            <person name="Chen Y."/>
            <person name="Sun X."/>
            <person name="Zhang Y."/>
            <person name="Marsh G.A."/>
            <person name="Crameri G."/>
            <person name="Broder C.C."/>
            <person name="Frey K.G."/>
            <person name="Wang L.F."/>
            <person name="Wang J."/>
        </authorList>
    </citation>
    <scope>NUCLEOTIDE SEQUENCE [LARGE SCALE GENOMIC DNA]</scope>
</reference>
<feature type="compositionally biased region" description="Basic and acidic residues" evidence="1">
    <location>
        <begin position="21"/>
        <end position="39"/>
    </location>
</feature>
<evidence type="ECO:0000256" key="1">
    <source>
        <dbReference type="SAM" id="MobiDB-lite"/>
    </source>
</evidence>
<proteinExistence type="predicted"/>
<sequence length="106" mass="10990">MRQAGLPKVVGSQAWAPSTAKEQEQEQEAKAAEAAKDVKGGGPSPNAAAGAEVDVPKARTEARIQMPPPSSGFLANHRNWPAPLAGRLTPAPKKASKTTAPVFPMP</sequence>
<evidence type="ECO:0000313" key="3">
    <source>
        <dbReference type="Proteomes" id="UP000010552"/>
    </source>
</evidence>
<feature type="region of interest" description="Disordered" evidence="1">
    <location>
        <begin position="1"/>
        <end position="106"/>
    </location>
</feature>
<gene>
    <name evidence="2" type="ORF">PAL_GLEAN10003839</name>
</gene>